<dbReference type="RefSeq" id="WP_168212243.1">
    <property type="nucleotide sequence ID" value="NZ_MTBP01000004.1"/>
</dbReference>
<proteinExistence type="predicted"/>
<dbReference type="Pfam" id="PF19054">
    <property type="entry name" value="DUF5753"/>
    <property type="match status" value="1"/>
</dbReference>
<keyword evidence="3" id="KW-1185">Reference proteome</keyword>
<reference evidence="2 3" key="1">
    <citation type="journal article" date="2017" name="Chemistry">
        <title>Isolation, Biosynthesis and Chemical Modifications of Rubterolones A-F: Rare Tropolone Alkaloids from Actinomadura sp. 5-2.</title>
        <authorList>
            <person name="Guo H."/>
            <person name="Benndorf R."/>
            <person name="Leichnitz D."/>
            <person name="Klassen J.L."/>
            <person name="Vollmers J."/>
            <person name="Gorls H."/>
            <person name="Steinacker M."/>
            <person name="Weigel C."/>
            <person name="Dahse H.M."/>
            <person name="Kaster A.K."/>
            <person name="de Beer Z.W."/>
            <person name="Poulsen M."/>
            <person name="Beemelmanns C."/>
        </authorList>
    </citation>
    <scope>NUCLEOTIDE SEQUENCE [LARGE SCALE GENOMIC DNA]</scope>
    <source>
        <strain evidence="2 3">5-2</strain>
    </source>
</reference>
<dbReference type="AlphaFoldDB" id="A0A2P4UD20"/>
<dbReference type="Pfam" id="PF13560">
    <property type="entry name" value="HTH_31"/>
    <property type="match status" value="1"/>
</dbReference>
<evidence type="ECO:0000313" key="3">
    <source>
        <dbReference type="Proteomes" id="UP000242367"/>
    </source>
</evidence>
<accession>A0A2P4UD20</accession>
<dbReference type="InterPro" id="IPR010982">
    <property type="entry name" value="Lambda_DNA-bd_dom_sf"/>
</dbReference>
<protein>
    <recommendedName>
        <fullName evidence="1">HTH cro/C1-type domain-containing protein</fullName>
    </recommendedName>
</protein>
<dbReference type="SMART" id="SM00530">
    <property type="entry name" value="HTH_XRE"/>
    <property type="match status" value="1"/>
</dbReference>
<dbReference type="GO" id="GO:0003677">
    <property type="term" value="F:DNA binding"/>
    <property type="evidence" value="ECO:0007669"/>
    <property type="project" value="InterPro"/>
</dbReference>
<comment type="caution">
    <text evidence="2">The sequence shown here is derived from an EMBL/GenBank/DDBJ whole genome shotgun (WGS) entry which is preliminary data.</text>
</comment>
<sequence>MPSEDELTRDPLVRAVARLLRVYREDRGISRAELAAALGCTAQWIESLEAARKPLSEATADDLDTFFKTPARTFWTLWKEIKEAGKHLLTPPGFPAFVQREAQAVGMDCFEAHVIPGLLQTKAYARAVLDTGRPVSEIQALVEQRMERQGALVRPLPLRAWFVLDEATLRRQVGSSAIMREQLEHLLSVTEKPNIQVRIVPSKSFTWAGTDGSFIMLELPKGQRLAYLEARHVASLTDDPIIVADTVVRFTLVSGEALPIGASRNVIEKALEGYR</sequence>
<dbReference type="Proteomes" id="UP000242367">
    <property type="component" value="Unassembled WGS sequence"/>
</dbReference>
<dbReference type="Gene3D" id="1.10.260.40">
    <property type="entry name" value="lambda repressor-like DNA-binding domains"/>
    <property type="match status" value="1"/>
</dbReference>
<dbReference type="SUPFAM" id="SSF47413">
    <property type="entry name" value="lambda repressor-like DNA-binding domains"/>
    <property type="match status" value="1"/>
</dbReference>
<dbReference type="EMBL" id="MTBP01000004">
    <property type="protein sequence ID" value="POM22949.1"/>
    <property type="molecule type" value="Genomic_DNA"/>
</dbReference>
<dbReference type="CDD" id="cd00093">
    <property type="entry name" value="HTH_XRE"/>
    <property type="match status" value="1"/>
</dbReference>
<feature type="domain" description="HTH cro/C1-type" evidence="1">
    <location>
        <begin position="20"/>
        <end position="74"/>
    </location>
</feature>
<evidence type="ECO:0000313" key="2">
    <source>
        <dbReference type="EMBL" id="POM22949.1"/>
    </source>
</evidence>
<dbReference type="PROSITE" id="PS50943">
    <property type="entry name" value="HTH_CROC1"/>
    <property type="match status" value="1"/>
</dbReference>
<gene>
    <name evidence="2" type="ORF">BTM25_51550</name>
</gene>
<dbReference type="InterPro" id="IPR043917">
    <property type="entry name" value="DUF5753"/>
</dbReference>
<evidence type="ECO:0000259" key="1">
    <source>
        <dbReference type="PROSITE" id="PS50943"/>
    </source>
</evidence>
<dbReference type="InterPro" id="IPR001387">
    <property type="entry name" value="Cro/C1-type_HTH"/>
</dbReference>
<organism evidence="2 3">
    <name type="scientific">Actinomadura rubteroloni</name>
    <dbReference type="NCBI Taxonomy" id="1926885"/>
    <lineage>
        <taxon>Bacteria</taxon>
        <taxon>Bacillati</taxon>
        <taxon>Actinomycetota</taxon>
        <taxon>Actinomycetes</taxon>
        <taxon>Streptosporangiales</taxon>
        <taxon>Thermomonosporaceae</taxon>
        <taxon>Actinomadura</taxon>
    </lineage>
</organism>
<name>A0A2P4UD20_9ACTN</name>